<evidence type="ECO:0000313" key="11">
    <source>
        <dbReference type="EMBL" id="SDB83776.1"/>
    </source>
</evidence>
<accession>A0A1G6GRF8</accession>
<dbReference type="EMBL" id="FMYK01000001">
    <property type="protein sequence ID" value="SDB83776.1"/>
    <property type="molecule type" value="Genomic_DNA"/>
</dbReference>
<evidence type="ECO:0000256" key="4">
    <source>
        <dbReference type="ARBA" id="ARBA00011062"/>
    </source>
</evidence>
<evidence type="ECO:0000259" key="10">
    <source>
        <dbReference type="Pfam" id="PF01975"/>
    </source>
</evidence>
<comment type="cofactor">
    <cofactor evidence="2">
        <name>Mg(2+)</name>
        <dbReference type="ChEBI" id="CHEBI:18420"/>
    </cofactor>
</comment>
<dbReference type="InterPro" id="IPR036523">
    <property type="entry name" value="SurE-like_sf"/>
</dbReference>
<keyword evidence="6 9" id="KW-0479">Metal-binding</keyword>
<comment type="catalytic activity">
    <reaction evidence="1 9">
        <text>a ribonucleoside 5'-phosphate + H2O = a ribonucleoside + phosphate</text>
        <dbReference type="Rhea" id="RHEA:12484"/>
        <dbReference type="ChEBI" id="CHEBI:15377"/>
        <dbReference type="ChEBI" id="CHEBI:18254"/>
        <dbReference type="ChEBI" id="CHEBI:43474"/>
        <dbReference type="ChEBI" id="CHEBI:58043"/>
        <dbReference type="EC" id="3.1.3.5"/>
    </reaction>
</comment>
<dbReference type="HAMAP" id="MF_00060">
    <property type="entry name" value="SurE"/>
    <property type="match status" value="1"/>
</dbReference>
<evidence type="ECO:0000256" key="2">
    <source>
        <dbReference type="ARBA" id="ARBA00001946"/>
    </source>
</evidence>
<organism evidence="11 12">
    <name type="scientific">Acinetobacter marinus</name>
    <dbReference type="NCBI Taxonomy" id="281375"/>
    <lineage>
        <taxon>Bacteria</taxon>
        <taxon>Pseudomonadati</taxon>
        <taxon>Pseudomonadota</taxon>
        <taxon>Gammaproteobacteria</taxon>
        <taxon>Moraxellales</taxon>
        <taxon>Moraxellaceae</taxon>
        <taxon>Acinetobacter</taxon>
    </lineage>
</organism>
<evidence type="ECO:0000256" key="7">
    <source>
        <dbReference type="ARBA" id="ARBA00022741"/>
    </source>
</evidence>
<name>A0A1G6GRF8_9GAMM</name>
<dbReference type="Pfam" id="PF01975">
    <property type="entry name" value="SurE"/>
    <property type="match status" value="1"/>
</dbReference>
<dbReference type="Proteomes" id="UP000242317">
    <property type="component" value="Unassembled WGS sequence"/>
</dbReference>
<evidence type="ECO:0000256" key="3">
    <source>
        <dbReference type="ARBA" id="ARBA00004496"/>
    </source>
</evidence>
<evidence type="ECO:0000256" key="9">
    <source>
        <dbReference type="HAMAP-Rule" id="MF_00060"/>
    </source>
</evidence>
<keyword evidence="12" id="KW-1185">Reference proteome</keyword>
<dbReference type="GO" id="GO:0005737">
    <property type="term" value="C:cytoplasm"/>
    <property type="evidence" value="ECO:0007669"/>
    <property type="project" value="UniProtKB-SubCell"/>
</dbReference>
<dbReference type="SUPFAM" id="SSF64167">
    <property type="entry name" value="SurE-like"/>
    <property type="match status" value="1"/>
</dbReference>
<feature type="binding site" evidence="9">
    <location>
        <position position="100"/>
    </location>
    <ligand>
        <name>a divalent metal cation</name>
        <dbReference type="ChEBI" id="CHEBI:60240"/>
    </ligand>
</feature>
<dbReference type="PANTHER" id="PTHR30457">
    <property type="entry name" value="5'-NUCLEOTIDASE SURE"/>
    <property type="match status" value="1"/>
</dbReference>
<comment type="function">
    <text evidence="9">Nucleotidase that shows phosphatase activity on nucleoside 5'-monophosphates.</text>
</comment>
<keyword evidence="8 9" id="KW-0378">Hydrolase</keyword>
<feature type="binding site" evidence="9">
    <location>
        <position position="8"/>
    </location>
    <ligand>
        <name>a divalent metal cation</name>
        <dbReference type="ChEBI" id="CHEBI:60240"/>
    </ligand>
</feature>
<dbReference type="GO" id="GO:0008254">
    <property type="term" value="F:3'-nucleotidase activity"/>
    <property type="evidence" value="ECO:0007669"/>
    <property type="project" value="TreeGrafter"/>
</dbReference>
<dbReference type="AlphaFoldDB" id="A0A1G6GRF8"/>
<proteinExistence type="inferred from homology"/>
<dbReference type="Gene3D" id="3.40.1210.10">
    <property type="entry name" value="Survival protein SurE-like phosphatase/nucleotidase"/>
    <property type="match status" value="1"/>
</dbReference>
<keyword evidence="5 9" id="KW-0963">Cytoplasm</keyword>
<dbReference type="NCBIfam" id="NF001490">
    <property type="entry name" value="PRK00346.1-4"/>
    <property type="match status" value="1"/>
</dbReference>
<dbReference type="InterPro" id="IPR002828">
    <property type="entry name" value="SurE-like_Pase/nucleotidase"/>
</dbReference>
<dbReference type="GO" id="GO:0008253">
    <property type="term" value="F:5'-nucleotidase activity"/>
    <property type="evidence" value="ECO:0007669"/>
    <property type="project" value="UniProtKB-UniRule"/>
</dbReference>
<feature type="binding site" evidence="9">
    <location>
        <position position="39"/>
    </location>
    <ligand>
        <name>a divalent metal cation</name>
        <dbReference type="ChEBI" id="CHEBI:60240"/>
    </ligand>
</feature>
<feature type="domain" description="Survival protein SurE-like phosphatase/nucleotidase" evidence="10">
    <location>
        <begin position="3"/>
        <end position="195"/>
    </location>
</feature>
<dbReference type="PANTHER" id="PTHR30457:SF12">
    <property type="entry name" value="5'_3'-NUCLEOTIDASE SURE"/>
    <property type="match status" value="1"/>
</dbReference>
<comment type="cofactor">
    <cofactor evidence="9">
        <name>a divalent metal cation</name>
        <dbReference type="ChEBI" id="CHEBI:60240"/>
    </cofactor>
    <text evidence="9">Binds 1 divalent metal cation per subunit.</text>
</comment>
<comment type="similarity">
    <text evidence="4 9">Belongs to the SurE nucleotidase family.</text>
</comment>
<evidence type="ECO:0000256" key="8">
    <source>
        <dbReference type="ARBA" id="ARBA00022801"/>
    </source>
</evidence>
<dbReference type="NCBIfam" id="TIGR00087">
    <property type="entry name" value="surE"/>
    <property type="match status" value="1"/>
</dbReference>
<dbReference type="EC" id="3.1.3.5" evidence="9"/>
<dbReference type="InterPro" id="IPR030048">
    <property type="entry name" value="SurE"/>
</dbReference>
<evidence type="ECO:0000256" key="5">
    <source>
        <dbReference type="ARBA" id="ARBA00022490"/>
    </source>
</evidence>
<reference evidence="12" key="1">
    <citation type="submission" date="2016-09" db="EMBL/GenBank/DDBJ databases">
        <authorList>
            <person name="Varghese N."/>
            <person name="Submissions S."/>
        </authorList>
    </citation>
    <scope>NUCLEOTIDE SEQUENCE [LARGE SCALE GENOMIC DNA]</scope>
    <source>
        <strain evidence="12">ANC 3699</strain>
    </source>
</reference>
<gene>
    <name evidence="9" type="primary">surE</name>
    <name evidence="11" type="ORF">SAMN05421749_101233</name>
</gene>
<dbReference type="RefSeq" id="WP_092614787.1">
    <property type="nucleotide sequence ID" value="NZ_FMYK01000001.1"/>
</dbReference>
<dbReference type="GO" id="GO:0000166">
    <property type="term" value="F:nucleotide binding"/>
    <property type="evidence" value="ECO:0007669"/>
    <property type="project" value="UniProtKB-KW"/>
</dbReference>
<evidence type="ECO:0000256" key="1">
    <source>
        <dbReference type="ARBA" id="ARBA00000815"/>
    </source>
</evidence>
<dbReference type="GO" id="GO:0004309">
    <property type="term" value="F:exopolyphosphatase activity"/>
    <property type="evidence" value="ECO:0007669"/>
    <property type="project" value="TreeGrafter"/>
</dbReference>
<comment type="subcellular location">
    <subcellularLocation>
        <location evidence="3 9">Cytoplasm</location>
    </subcellularLocation>
</comment>
<keyword evidence="7 9" id="KW-0547">Nucleotide-binding</keyword>
<feature type="binding site" evidence="9">
    <location>
        <position position="9"/>
    </location>
    <ligand>
        <name>a divalent metal cation</name>
        <dbReference type="ChEBI" id="CHEBI:60240"/>
    </ligand>
</feature>
<dbReference type="GO" id="GO:0046872">
    <property type="term" value="F:metal ion binding"/>
    <property type="evidence" value="ECO:0007669"/>
    <property type="project" value="UniProtKB-UniRule"/>
</dbReference>
<dbReference type="FunFam" id="3.40.1210.10:FF:000001">
    <property type="entry name" value="5'/3'-nucleotidase SurE"/>
    <property type="match status" value="1"/>
</dbReference>
<protein>
    <recommendedName>
        <fullName evidence="9">5'-nucleotidase SurE</fullName>
        <ecNumber evidence="9">3.1.3.5</ecNumber>
    </recommendedName>
    <alternativeName>
        <fullName evidence="9">Nucleoside 5'-monophosphate phosphohydrolase</fullName>
    </alternativeName>
</protein>
<evidence type="ECO:0000313" key="12">
    <source>
        <dbReference type="Proteomes" id="UP000242317"/>
    </source>
</evidence>
<dbReference type="OrthoDB" id="9780815at2"/>
<evidence type="ECO:0000256" key="6">
    <source>
        <dbReference type="ARBA" id="ARBA00022723"/>
    </source>
</evidence>
<sequence length="273" mass="29434">MNILISNDDGVFAPGIQALAKALTEIANVTVVAPESERSGFSSALTLDRPLRAVEISPQVWAVNGTPADCVYLSMNGLLEHIQSEHSDGQQFDLVVSGINSGPNLGDDVLYSGTVGAAFEGRLMKQPAIAVSFAGPNVRSYEHPDDYAKAANWVKDFIANGLPSLPPRHILNINIPDVDDYAGVQITHLGRRSQSKPITSHVDPRGRQVYWIGLSGEAIVEPSQNAAGVQSDFYAITHGYISITPIQMDSTNYAVLDEMSEWLRGNETTASQD</sequence>